<sequence>MGLKKWIQRRVCDGLWVVMTRIERDVIEEFTDKVTKQAEMSMHKCTCQEGTCQDQTEKQDHECGCMTVERLRKVEQEWIERGIIR</sequence>
<accession>A0A6H1ZJF6</accession>
<dbReference type="EMBL" id="MT144048">
    <property type="protein sequence ID" value="QJA47561.1"/>
    <property type="molecule type" value="Genomic_DNA"/>
</dbReference>
<evidence type="ECO:0000313" key="2">
    <source>
        <dbReference type="EMBL" id="QJI05352.1"/>
    </source>
</evidence>
<name>A0A6H1ZJF6_9ZZZZ</name>
<organism evidence="1">
    <name type="scientific">viral metagenome</name>
    <dbReference type="NCBI Taxonomy" id="1070528"/>
    <lineage>
        <taxon>unclassified sequences</taxon>
        <taxon>metagenomes</taxon>
        <taxon>organismal metagenomes</taxon>
    </lineage>
</organism>
<reference evidence="1" key="1">
    <citation type="submission" date="2020-03" db="EMBL/GenBank/DDBJ databases">
        <title>The deep terrestrial virosphere.</title>
        <authorList>
            <person name="Holmfeldt K."/>
            <person name="Nilsson E."/>
            <person name="Simone D."/>
            <person name="Lopez-Fernandez M."/>
            <person name="Wu X."/>
            <person name="de Brujin I."/>
            <person name="Lundin D."/>
            <person name="Andersson A."/>
            <person name="Bertilsson S."/>
            <person name="Dopson M."/>
        </authorList>
    </citation>
    <scope>NUCLEOTIDE SEQUENCE</scope>
    <source>
        <strain evidence="2">MM415A00143</strain>
        <strain evidence="1">TM448A00700</strain>
    </source>
</reference>
<proteinExistence type="predicted"/>
<evidence type="ECO:0000313" key="1">
    <source>
        <dbReference type="EMBL" id="QJA47561.1"/>
    </source>
</evidence>
<dbReference type="AlphaFoldDB" id="A0A6H1ZJF6"/>
<gene>
    <name evidence="2" type="ORF">MM415A00143_0027</name>
    <name evidence="1" type="ORF">TM448A00700_0024</name>
</gene>
<protein>
    <submittedName>
        <fullName evidence="1">Uncharacterized protein</fullName>
    </submittedName>
</protein>
<dbReference type="EMBL" id="MT145198">
    <property type="protein sequence ID" value="QJI05352.1"/>
    <property type="molecule type" value="Genomic_DNA"/>
</dbReference>